<dbReference type="NCBIfam" id="TIGR01730">
    <property type="entry name" value="RND_mfp"/>
    <property type="match status" value="1"/>
</dbReference>
<reference evidence="6 7" key="1">
    <citation type="submission" date="2011-02" db="EMBL/GenBank/DDBJ databases">
        <authorList>
            <person name="Weinstock G."/>
            <person name="Sodergren E."/>
            <person name="Clifton S."/>
            <person name="Fulton L."/>
            <person name="Fulton B."/>
            <person name="Courtney L."/>
            <person name="Fronick C."/>
            <person name="Harrison M."/>
            <person name="Strong C."/>
            <person name="Farmer C."/>
            <person name="Delahaunty K."/>
            <person name="Markovic C."/>
            <person name="Hall O."/>
            <person name="Minx P."/>
            <person name="Tomlinson C."/>
            <person name="Mitreva M."/>
            <person name="Hou S."/>
            <person name="Chen J."/>
            <person name="Wollam A."/>
            <person name="Pepin K.H."/>
            <person name="Johnson M."/>
            <person name="Bhonagiri V."/>
            <person name="Zhang X."/>
            <person name="Suruliraj S."/>
            <person name="Warren W."/>
            <person name="Chinwalla A."/>
            <person name="Mardis E.R."/>
            <person name="Wilson R.K."/>
        </authorList>
    </citation>
    <scope>NUCLEOTIDE SEQUENCE [LARGE SCALE GENOMIC DNA]</scope>
    <source>
        <strain evidence="6 7">YIT 12057</strain>
    </source>
</reference>
<dbReference type="GO" id="GO:0046677">
    <property type="term" value="P:response to antibiotic"/>
    <property type="evidence" value="ECO:0007669"/>
    <property type="project" value="TreeGrafter"/>
</dbReference>
<protein>
    <submittedName>
        <fullName evidence="6">Efflux transporter, RND family, MFP subunit</fullName>
    </submittedName>
</protein>
<dbReference type="STRING" id="763034.HMPREF9446_00448"/>
<sequence length="366" mass="39778">MCLLTGCRQNARQQEDGGNYPLMTLKPEDRQLSVKYSAVIEGKQDVEVRPQVSGTITQVCVEEGARVRKGQVLFIIDQVPYKAALQKAEAAVAAAEAGEATARQTLEGKQSLFDDKVISDFELRTAQNDYKSAKAALLQAQAEMTEARNNLSYTEVKSPVDGYAGMTSYRIGALVSASMTDALIRVSDNSEMYAYFSLTEKQVLSLTARYGSLDNALRSFPEVSLELNDGSVYGQKGKIDVISGIIDKTTGTVSMRAVFGNKDKRLMSGGQANIVIPYNRTQCIVIPQGATYEIQNRIFAYKVMDGKAVSTPIKVFEINDGTEYIVEEGLQEGDVIVSEGAGLLKDGTVVSAARKEEAAVKEEKEG</sequence>
<dbReference type="Gene3D" id="1.10.287.470">
    <property type="entry name" value="Helix hairpin bin"/>
    <property type="match status" value="1"/>
</dbReference>
<dbReference type="EMBL" id="AFBN01000008">
    <property type="protein sequence ID" value="EGF59518.1"/>
    <property type="molecule type" value="Genomic_DNA"/>
</dbReference>
<evidence type="ECO:0000259" key="5">
    <source>
        <dbReference type="Pfam" id="PF25944"/>
    </source>
</evidence>
<dbReference type="Gene3D" id="2.40.420.20">
    <property type="match status" value="1"/>
</dbReference>
<feature type="domain" description="Multidrug resistance protein MdtA-like beta-barrel" evidence="5">
    <location>
        <begin position="195"/>
        <end position="276"/>
    </location>
</feature>
<feature type="domain" description="Multidrug resistance protein MdtA-like barrel-sandwich hybrid" evidence="4">
    <location>
        <begin position="45"/>
        <end position="185"/>
    </location>
</feature>
<accession>F3PP08</accession>
<feature type="coiled-coil region" evidence="2">
    <location>
        <begin position="123"/>
        <end position="150"/>
    </location>
</feature>
<name>F3PP08_9BACE</name>
<comment type="similarity">
    <text evidence="1">Belongs to the membrane fusion protein (MFP) (TC 8.A.1) family.</text>
</comment>
<evidence type="ECO:0000313" key="7">
    <source>
        <dbReference type="Proteomes" id="UP000003416"/>
    </source>
</evidence>
<evidence type="ECO:0000313" key="6">
    <source>
        <dbReference type="EMBL" id="EGF59518.1"/>
    </source>
</evidence>
<dbReference type="GO" id="GO:0030313">
    <property type="term" value="C:cell envelope"/>
    <property type="evidence" value="ECO:0007669"/>
    <property type="project" value="UniProtKB-SubCell"/>
</dbReference>
<evidence type="ECO:0000259" key="3">
    <source>
        <dbReference type="Pfam" id="PF25876"/>
    </source>
</evidence>
<proteinExistence type="inferred from homology"/>
<feature type="domain" description="Multidrug resistance protein MdtA-like alpha-helical hairpin" evidence="3">
    <location>
        <begin position="85"/>
        <end position="154"/>
    </location>
</feature>
<evidence type="ECO:0000259" key="4">
    <source>
        <dbReference type="Pfam" id="PF25917"/>
    </source>
</evidence>
<dbReference type="PANTHER" id="PTHR30158:SF23">
    <property type="entry name" value="MULTIDRUG RESISTANCE PROTEIN MEXA"/>
    <property type="match status" value="1"/>
</dbReference>
<dbReference type="InterPro" id="IPR058625">
    <property type="entry name" value="MdtA-like_BSH"/>
</dbReference>
<dbReference type="InterPro" id="IPR006143">
    <property type="entry name" value="RND_pump_MFP"/>
</dbReference>
<dbReference type="Pfam" id="PF25917">
    <property type="entry name" value="BSH_RND"/>
    <property type="match status" value="1"/>
</dbReference>
<dbReference type="Pfam" id="PF25944">
    <property type="entry name" value="Beta-barrel_RND"/>
    <property type="match status" value="1"/>
</dbReference>
<gene>
    <name evidence="6" type="ORF">HMPREF9446_00448</name>
</gene>
<comment type="caution">
    <text evidence="6">The sequence shown here is derived from an EMBL/GenBank/DDBJ whole genome shotgun (WGS) entry which is preliminary data.</text>
</comment>
<dbReference type="Gene3D" id="2.40.30.170">
    <property type="match status" value="1"/>
</dbReference>
<evidence type="ECO:0000256" key="1">
    <source>
        <dbReference type="ARBA" id="ARBA00009477"/>
    </source>
</evidence>
<dbReference type="PANTHER" id="PTHR30158">
    <property type="entry name" value="ACRA/E-RELATED COMPONENT OF DRUG EFFLUX TRANSPORTER"/>
    <property type="match status" value="1"/>
</dbReference>
<dbReference type="Proteomes" id="UP000003416">
    <property type="component" value="Unassembled WGS sequence"/>
</dbReference>
<dbReference type="Gene3D" id="2.40.50.100">
    <property type="match status" value="1"/>
</dbReference>
<dbReference type="Pfam" id="PF25876">
    <property type="entry name" value="HH_MFP_RND"/>
    <property type="match status" value="1"/>
</dbReference>
<dbReference type="GO" id="GO:0022857">
    <property type="term" value="F:transmembrane transporter activity"/>
    <property type="evidence" value="ECO:0007669"/>
    <property type="project" value="InterPro"/>
</dbReference>
<organism evidence="6 7">
    <name type="scientific">Bacteroides fluxus YIT 12057</name>
    <dbReference type="NCBI Taxonomy" id="763034"/>
    <lineage>
        <taxon>Bacteria</taxon>
        <taxon>Pseudomonadati</taxon>
        <taxon>Bacteroidota</taxon>
        <taxon>Bacteroidia</taxon>
        <taxon>Bacteroidales</taxon>
        <taxon>Bacteroidaceae</taxon>
        <taxon>Bacteroides</taxon>
    </lineage>
</organism>
<dbReference type="SUPFAM" id="SSF111369">
    <property type="entry name" value="HlyD-like secretion proteins"/>
    <property type="match status" value="1"/>
</dbReference>
<keyword evidence="2" id="KW-0175">Coiled coil</keyword>
<keyword evidence="7" id="KW-1185">Reference proteome</keyword>
<dbReference type="InterPro" id="IPR058624">
    <property type="entry name" value="MdtA-like_HH"/>
</dbReference>
<dbReference type="GO" id="GO:0005886">
    <property type="term" value="C:plasma membrane"/>
    <property type="evidence" value="ECO:0007669"/>
    <property type="project" value="TreeGrafter"/>
</dbReference>
<dbReference type="AlphaFoldDB" id="F3PP08"/>
<dbReference type="HOGENOM" id="CLU_018816_2_1_10"/>
<dbReference type="eggNOG" id="COG0845">
    <property type="taxonomic scope" value="Bacteria"/>
</dbReference>
<evidence type="ECO:0000256" key="2">
    <source>
        <dbReference type="SAM" id="Coils"/>
    </source>
</evidence>
<dbReference type="InterPro" id="IPR058626">
    <property type="entry name" value="MdtA-like_b-barrel"/>
</dbReference>